<dbReference type="Proteomes" id="UP000265703">
    <property type="component" value="Unassembled WGS sequence"/>
</dbReference>
<protein>
    <recommendedName>
        <fullName evidence="1">J domain-containing protein</fullName>
    </recommendedName>
</protein>
<comment type="caution">
    <text evidence="2">The sequence shown here is derived from an EMBL/GenBank/DDBJ whole genome shotgun (WGS) entry which is preliminary data.</text>
</comment>
<evidence type="ECO:0000259" key="1">
    <source>
        <dbReference type="PROSITE" id="PS50076"/>
    </source>
</evidence>
<evidence type="ECO:0000313" key="3">
    <source>
        <dbReference type="Proteomes" id="UP000265703"/>
    </source>
</evidence>
<dbReference type="InterPro" id="IPR050817">
    <property type="entry name" value="DjlA_DnaK_co-chaperone"/>
</dbReference>
<organism evidence="2 3">
    <name type="scientific">Glomus cerebriforme</name>
    <dbReference type="NCBI Taxonomy" id="658196"/>
    <lineage>
        <taxon>Eukaryota</taxon>
        <taxon>Fungi</taxon>
        <taxon>Fungi incertae sedis</taxon>
        <taxon>Mucoromycota</taxon>
        <taxon>Glomeromycotina</taxon>
        <taxon>Glomeromycetes</taxon>
        <taxon>Glomerales</taxon>
        <taxon>Glomeraceae</taxon>
        <taxon>Glomus</taxon>
    </lineage>
</organism>
<dbReference type="Gene3D" id="1.10.287.110">
    <property type="entry name" value="DnaJ domain"/>
    <property type="match status" value="1"/>
</dbReference>
<dbReference type="SUPFAM" id="SSF46565">
    <property type="entry name" value="Chaperone J-domain"/>
    <property type="match status" value="1"/>
</dbReference>
<dbReference type="AlphaFoldDB" id="A0A397SCD7"/>
<sequence>MNILETQPLAQYEYYKALEITPSASPQEIKKAYKKLALKYHPDKHKQRLDNNTNMASINSQFILINEAYSVLAHEESRARYDSMCSGKTFEQKLSGKYGEIQLMHKLFREIMAKKEQISELSESFESFAISMGWITSTFENEDKFFDVFEKEISLIESNILEENADLDEQTSSDESLSYSKLSSHYIPVDDIILIMENPQWILVDKEKLIHTEFAESHISLIKSVIAIVSPLMMACTYGTWDEQKIKLLQRVTSLMTQIIQYLESITQKTKTDGKEFESIIEKMTTQNIQTQIIDLENHPISSKLKSGHFGQNHYPMVNLAALLGPLFAGQSLYWSILAIVLLSMVTVHRNEGDLEKFQQFLNILEEIVPLLARMIQ</sequence>
<dbReference type="STRING" id="658196.A0A397SCD7"/>
<dbReference type="InterPro" id="IPR001623">
    <property type="entry name" value="DnaJ_domain"/>
</dbReference>
<evidence type="ECO:0000313" key="2">
    <source>
        <dbReference type="EMBL" id="RIA81677.1"/>
    </source>
</evidence>
<proteinExistence type="predicted"/>
<dbReference type="EMBL" id="QKYT01000759">
    <property type="protein sequence ID" value="RIA81677.1"/>
    <property type="molecule type" value="Genomic_DNA"/>
</dbReference>
<keyword evidence="3" id="KW-1185">Reference proteome</keyword>
<dbReference type="OrthoDB" id="10250354at2759"/>
<feature type="domain" description="J" evidence="1">
    <location>
        <begin position="13"/>
        <end position="85"/>
    </location>
</feature>
<dbReference type="Pfam" id="PF00226">
    <property type="entry name" value="DnaJ"/>
    <property type="match status" value="1"/>
</dbReference>
<reference evidence="2 3" key="1">
    <citation type="submission" date="2018-06" db="EMBL/GenBank/DDBJ databases">
        <title>Comparative genomics reveals the genomic features of Rhizophagus irregularis, R. cerebriforme, R. diaphanum and Gigaspora rosea, and their symbiotic lifestyle signature.</title>
        <authorList>
            <person name="Morin E."/>
            <person name="San Clemente H."/>
            <person name="Chen E.C.H."/>
            <person name="De La Providencia I."/>
            <person name="Hainaut M."/>
            <person name="Kuo A."/>
            <person name="Kohler A."/>
            <person name="Murat C."/>
            <person name="Tang N."/>
            <person name="Roy S."/>
            <person name="Loubradou J."/>
            <person name="Henrissat B."/>
            <person name="Grigoriev I.V."/>
            <person name="Corradi N."/>
            <person name="Roux C."/>
            <person name="Martin F.M."/>
        </authorList>
    </citation>
    <scope>NUCLEOTIDE SEQUENCE [LARGE SCALE GENOMIC DNA]</scope>
    <source>
        <strain evidence="2 3">DAOM 227022</strain>
    </source>
</reference>
<dbReference type="PROSITE" id="PS50076">
    <property type="entry name" value="DNAJ_2"/>
    <property type="match status" value="1"/>
</dbReference>
<dbReference type="PANTHER" id="PTHR24074">
    <property type="entry name" value="CO-CHAPERONE PROTEIN DJLA"/>
    <property type="match status" value="1"/>
</dbReference>
<gene>
    <name evidence="2" type="ORF">C1645_836594</name>
</gene>
<dbReference type="CDD" id="cd06257">
    <property type="entry name" value="DnaJ"/>
    <property type="match status" value="1"/>
</dbReference>
<accession>A0A397SCD7</accession>
<dbReference type="SMART" id="SM00271">
    <property type="entry name" value="DnaJ"/>
    <property type="match status" value="1"/>
</dbReference>
<name>A0A397SCD7_9GLOM</name>
<dbReference type="PRINTS" id="PR00625">
    <property type="entry name" value="JDOMAIN"/>
</dbReference>
<dbReference type="InterPro" id="IPR036869">
    <property type="entry name" value="J_dom_sf"/>
</dbReference>